<dbReference type="OrthoDB" id="1159013at2"/>
<gene>
    <name evidence="1" type="ORF">FHK87_02090</name>
</gene>
<comment type="caution">
    <text evidence="1">The sequence shown here is derived from an EMBL/GenBank/DDBJ whole genome shotgun (WGS) entry which is preliminary data.</text>
</comment>
<name>A0A504JQF9_9FLAO</name>
<dbReference type="AlphaFoldDB" id="A0A504JQF9"/>
<protein>
    <submittedName>
        <fullName evidence="1">Uncharacterized protein</fullName>
    </submittedName>
</protein>
<proteinExistence type="predicted"/>
<keyword evidence="2" id="KW-1185">Reference proteome</keyword>
<evidence type="ECO:0000313" key="1">
    <source>
        <dbReference type="EMBL" id="TPN89031.1"/>
    </source>
</evidence>
<accession>A0A504JQF9</accession>
<reference evidence="1 2" key="1">
    <citation type="submission" date="2019-06" db="EMBL/GenBank/DDBJ databases">
        <authorList>
            <person name="Meng X."/>
        </authorList>
    </citation>
    <scope>NUCLEOTIDE SEQUENCE [LARGE SCALE GENOMIC DNA]</scope>
    <source>
        <strain evidence="1 2">M625</strain>
    </source>
</reference>
<sequence length="196" mass="22919">MNNTHRKIPENIITENQSMVKKLMITNDSLKQELNKIKSNITTVDAVKEDHQLKDTNIGLSAIKDKSNLKFEKQYCYINKVHKRNGVVFIEADFIEFFKGKKAVQKAKEYGDAEFDINKSGDTLYFLYNNYYIKNKNPKLRILELDDRARVKANKINQISKDFSIKALNQIILDRPIFILKMNNSIVYEIIEQKLP</sequence>
<dbReference type="RefSeq" id="WP_140589195.1">
    <property type="nucleotide sequence ID" value="NZ_VFWZ01000001.1"/>
</dbReference>
<dbReference type="Proteomes" id="UP000315540">
    <property type="component" value="Unassembled WGS sequence"/>
</dbReference>
<evidence type="ECO:0000313" key="2">
    <source>
        <dbReference type="Proteomes" id="UP000315540"/>
    </source>
</evidence>
<dbReference type="EMBL" id="VFWZ01000001">
    <property type="protein sequence ID" value="TPN89031.1"/>
    <property type="molecule type" value="Genomic_DNA"/>
</dbReference>
<organism evidence="1 2">
    <name type="scientific">Aquimarina algicola</name>
    <dbReference type="NCBI Taxonomy" id="2589995"/>
    <lineage>
        <taxon>Bacteria</taxon>
        <taxon>Pseudomonadati</taxon>
        <taxon>Bacteroidota</taxon>
        <taxon>Flavobacteriia</taxon>
        <taxon>Flavobacteriales</taxon>
        <taxon>Flavobacteriaceae</taxon>
        <taxon>Aquimarina</taxon>
    </lineage>
</organism>